<dbReference type="GO" id="GO:0019442">
    <property type="term" value="P:L-tryptophan catabolic process to acetyl-CoA"/>
    <property type="evidence" value="ECO:0007669"/>
    <property type="project" value="TreeGrafter"/>
</dbReference>
<dbReference type="EMBL" id="CP120682">
    <property type="protein sequence ID" value="WKN36711.1"/>
    <property type="molecule type" value="Genomic_DNA"/>
</dbReference>
<proteinExistence type="predicted"/>
<dbReference type="GO" id="GO:0004833">
    <property type="term" value="F:L-tryptophan 2,3-dioxygenase activity"/>
    <property type="evidence" value="ECO:0007669"/>
    <property type="project" value="InterPro"/>
</dbReference>
<dbReference type="GO" id="GO:0019441">
    <property type="term" value="P:L-tryptophan catabolic process to kynurenine"/>
    <property type="evidence" value="ECO:0007669"/>
    <property type="project" value="InterPro"/>
</dbReference>
<dbReference type="InterPro" id="IPR037217">
    <property type="entry name" value="Trp/Indoleamine_2_3_dOase-like"/>
</dbReference>
<evidence type="ECO:0000313" key="1">
    <source>
        <dbReference type="EMBL" id="WKN36711.1"/>
    </source>
</evidence>
<dbReference type="GO" id="GO:0046872">
    <property type="term" value="F:metal ion binding"/>
    <property type="evidence" value="ECO:0007669"/>
    <property type="project" value="InterPro"/>
</dbReference>
<gene>
    <name evidence="1" type="ORF">K4G66_30570</name>
</gene>
<dbReference type="GO" id="GO:0020037">
    <property type="term" value="F:heme binding"/>
    <property type="evidence" value="ECO:0007669"/>
    <property type="project" value="InterPro"/>
</dbReference>
<name>A0AA49GMV6_9BACT</name>
<dbReference type="AlphaFoldDB" id="A0AA49GMV6"/>
<reference evidence="1" key="2">
    <citation type="journal article" date="2024" name="Antonie Van Leeuwenhoek">
        <title>Roseihalotalea indica gen. nov., sp. nov., a halophilic Bacteroidetes from mesopelagic Southwest Indian Ocean with higher carbohydrate metabolic potential.</title>
        <authorList>
            <person name="Chen B."/>
            <person name="Zhang M."/>
            <person name="Lin D."/>
            <person name="Ye J."/>
            <person name="Tang K."/>
        </authorList>
    </citation>
    <scope>NUCLEOTIDE SEQUENCE</scope>
    <source>
        <strain evidence="1">TK19036</strain>
    </source>
</reference>
<dbReference type="Pfam" id="PF03301">
    <property type="entry name" value="Trp_dioxygenase"/>
    <property type="match status" value="1"/>
</dbReference>
<organism evidence="1">
    <name type="scientific">Roseihalotalea indica</name>
    <dbReference type="NCBI Taxonomy" id="2867963"/>
    <lineage>
        <taxon>Bacteria</taxon>
        <taxon>Pseudomonadati</taxon>
        <taxon>Bacteroidota</taxon>
        <taxon>Cytophagia</taxon>
        <taxon>Cytophagales</taxon>
        <taxon>Catalimonadaceae</taxon>
        <taxon>Roseihalotalea</taxon>
    </lineage>
</organism>
<dbReference type="PANTHER" id="PTHR10138:SF0">
    <property type="entry name" value="TRYPTOPHAN 2,3-DIOXYGENASE"/>
    <property type="match status" value="1"/>
</dbReference>
<reference evidence="1" key="1">
    <citation type="journal article" date="2023" name="Comput. Struct. Biotechnol. J.">
        <title>Discovery of a novel marine Bacteroidetes with a rich repertoire of carbohydrate-active enzymes.</title>
        <authorList>
            <person name="Chen B."/>
            <person name="Liu G."/>
            <person name="Chen Q."/>
            <person name="Wang H."/>
            <person name="Liu L."/>
            <person name="Tang K."/>
        </authorList>
    </citation>
    <scope>NUCLEOTIDE SEQUENCE</scope>
    <source>
        <strain evidence="1">TK19036</strain>
    </source>
</reference>
<accession>A0AA49GMV6</accession>
<dbReference type="InterPro" id="IPR004981">
    <property type="entry name" value="Trp_2_3_dOase"/>
</dbReference>
<dbReference type="PANTHER" id="PTHR10138">
    <property type="entry name" value="TRYPTOPHAN 2,3-DIOXYGENASE"/>
    <property type="match status" value="1"/>
</dbReference>
<protein>
    <submittedName>
        <fullName evidence="1">Tryptophan 2,3-dioxygenase family protein</fullName>
    </submittedName>
</protein>
<dbReference type="Gene3D" id="1.20.58.480">
    <property type="match status" value="1"/>
</dbReference>
<sequence length="326" mass="38938">MEDQALSEELLKKLEKLAVKYEKSDQKLSDYIEGMIHTRYLTYWDYVQLETLLSLQRPKTDFKDEMIFVTYHQITELYFKLILWELEQLNDGSVTEAKVFLDKVQRLNRYFNQLESSFTVMTEGMEHQQFAEFRMALMPSSGFQSVQYRLIEIFSTDAINLVHPDHVLWLSPDSSVREYLERLYWKAGSRDTKTGKKTLTLRQFEEEYDEMLLEKIETAHTQNLRLQMQSFIQPEEPLHQEIADALRTYDQLANVFWPLAHFRAAVRYLVNGKDAKPATGGTNWRKYLPPRYQRIIFFPELWTDEEKDNWGKSWVMENIPEELVRE</sequence>
<dbReference type="SUPFAM" id="SSF140959">
    <property type="entry name" value="Indolic compounds 2,3-dioxygenase-like"/>
    <property type="match status" value="1"/>
</dbReference>